<name>A0A132PCF8_9MYCO</name>
<gene>
    <name evidence="9" type="ORF">AFM11_32940</name>
</gene>
<dbReference type="Pfam" id="PF00441">
    <property type="entry name" value="Acyl-CoA_dh_1"/>
    <property type="match status" value="2"/>
</dbReference>
<evidence type="ECO:0000313" key="9">
    <source>
        <dbReference type="EMBL" id="KWX20013.1"/>
    </source>
</evidence>
<dbReference type="InterPro" id="IPR009100">
    <property type="entry name" value="AcylCoA_DH/oxidase_NM_dom_sf"/>
</dbReference>
<dbReference type="Gene3D" id="1.20.140.10">
    <property type="entry name" value="Butyryl-CoA Dehydrogenase, subunit A, domain 3"/>
    <property type="match status" value="2"/>
</dbReference>
<evidence type="ECO:0000259" key="8">
    <source>
        <dbReference type="Pfam" id="PF02771"/>
    </source>
</evidence>
<dbReference type="InterPro" id="IPR052161">
    <property type="entry name" value="Mycobact_Acyl-CoA_DH"/>
</dbReference>
<dbReference type="InterPro" id="IPR013786">
    <property type="entry name" value="AcylCoA_DH/ox_N"/>
</dbReference>
<evidence type="ECO:0000313" key="10">
    <source>
        <dbReference type="Proteomes" id="UP000070612"/>
    </source>
</evidence>
<dbReference type="PANTHER" id="PTHR43292:SF4">
    <property type="entry name" value="ACYL-COA DEHYDROGENASE FADE34"/>
    <property type="match status" value="1"/>
</dbReference>
<evidence type="ECO:0000256" key="2">
    <source>
        <dbReference type="ARBA" id="ARBA00009347"/>
    </source>
</evidence>
<dbReference type="EMBL" id="LGTW01000032">
    <property type="protein sequence ID" value="KWX20013.1"/>
    <property type="molecule type" value="Genomic_DNA"/>
</dbReference>
<dbReference type="RefSeq" id="WP_067858367.1">
    <property type="nucleotide sequence ID" value="NZ_LGTW01000032.1"/>
</dbReference>
<evidence type="ECO:0000256" key="3">
    <source>
        <dbReference type="ARBA" id="ARBA00022630"/>
    </source>
</evidence>
<keyword evidence="5" id="KW-0560">Oxidoreductase</keyword>
<dbReference type="InterPro" id="IPR037069">
    <property type="entry name" value="AcylCoA_DH/ox_N_sf"/>
</dbReference>
<keyword evidence="10" id="KW-1185">Reference proteome</keyword>
<dbReference type="GO" id="GO:0016627">
    <property type="term" value="F:oxidoreductase activity, acting on the CH-CH group of donors"/>
    <property type="evidence" value="ECO:0007669"/>
    <property type="project" value="InterPro"/>
</dbReference>
<proteinExistence type="inferred from homology"/>
<dbReference type="Proteomes" id="UP000070612">
    <property type="component" value="Unassembled WGS sequence"/>
</dbReference>
<dbReference type="STRING" id="59750.AWC31_32385"/>
<evidence type="ECO:0000256" key="4">
    <source>
        <dbReference type="ARBA" id="ARBA00022827"/>
    </source>
</evidence>
<keyword evidence="3" id="KW-0285">Flavoprotein</keyword>
<dbReference type="Gene3D" id="2.40.110.10">
    <property type="entry name" value="Butyryl-CoA Dehydrogenase, subunit A, domain 2"/>
    <property type="match status" value="1"/>
</dbReference>
<comment type="similarity">
    <text evidence="2">Belongs to the acyl-CoA dehydrogenase family.</text>
</comment>
<evidence type="ECO:0000259" key="6">
    <source>
        <dbReference type="Pfam" id="PF00441"/>
    </source>
</evidence>
<dbReference type="SUPFAM" id="SSF47203">
    <property type="entry name" value="Acyl-CoA dehydrogenase C-terminal domain-like"/>
    <property type="match status" value="2"/>
</dbReference>
<dbReference type="InterPro" id="IPR046373">
    <property type="entry name" value="Acyl-CoA_Oxase/DH_mid-dom_sf"/>
</dbReference>
<protein>
    <submittedName>
        <fullName evidence="9">Acyl-CoA dehydrogenase</fullName>
    </submittedName>
</protein>
<feature type="domain" description="Acyl-CoA dehydrogenase/oxidase C-terminal" evidence="6">
    <location>
        <begin position="218"/>
        <end position="341"/>
    </location>
</feature>
<dbReference type="SUPFAM" id="SSF56645">
    <property type="entry name" value="Acyl-CoA dehydrogenase NM domain-like"/>
    <property type="match status" value="2"/>
</dbReference>
<organism evidence="9 10">
    <name type="scientific">Mycolicibacterium wolinskyi</name>
    <dbReference type="NCBI Taxonomy" id="59750"/>
    <lineage>
        <taxon>Bacteria</taxon>
        <taxon>Bacillati</taxon>
        <taxon>Actinomycetota</taxon>
        <taxon>Actinomycetes</taxon>
        <taxon>Mycobacteriales</taxon>
        <taxon>Mycobacteriaceae</taxon>
        <taxon>Mycolicibacterium</taxon>
    </lineage>
</organism>
<accession>A0A132PCF8</accession>
<evidence type="ECO:0000256" key="5">
    <source>
        <dbReference type="ARBA" id="ARBA00023002"/>
    </source>
</evidence>
<dbReference type="GO" id="GO:0005886">
    <property type="term" value="C:plasma membrane"/>
    <property type="evidence" value="ECO:0007669"/>
    <property type="project" value="TreeGrafter"/>
</dbReference>
<dbReference type="GO" id="GO:0050660">
    <property type="term" value="F:flavin adenine dinucleotide binding"/>
    <property type="evidence" value="ECO:0007669"/>
    <property type="project" value="InterPro"/>
</dbReference>
<evidence type="ECO:0000259" key="7">
    <source>
        <dbReference type="Pfam" id="PF02770"/>
    </source>
</evidence>
<dbReference type="InterPro" id="IPR036250">
    <property type="entry name" value="AcylCo_DH-like_C"/>
</dbReference>
<feature type="domain" description="Acyl-CoA dehydrogenase/oxidase N-terminal" evidence="8">
    <location>
        <begin position="390"/>
        <end position="466"/>
    </location>
</feature>
<dbReference type="InterPro" id="IPR009075">
    <property type="entry name" value="AcylCo_DH/oxidase_C"/>
</dbReference>
<dbReference type="FunFam" id="1.20.140.10:FF:000028">
    <property type="entry name" value="Acyl-CoA dehydrogenase FadE34"/>
    <property type="match status" value="1"/>
</dbReference>
<comment type="cofactor">
    <cofactor evidence="1">
        <name>FAD</name>
        <dbReference type="ChEBI" id="CHEBI:57692"/>
    </cofactor>
</comment>
<dbReference type="AlphaFoldDB" id="A0A132PCF8"/>
<sequence>MPIAILSEHTDLADSVRSFVERVAPSEVLHEALETPIANPPSYWKAAADQGLQGLHLSESVGGQGFGILELAIVLAEFGYGAVPGPFVPSAIASALISANDPDAKVLSELASGDAIAAYAIDSGLTATRHGTELVIRGEVRAVPAAAQASILVLPVAIDSGEEWVILDADQLEIEPVKSVDPLRPLAHVRANAVEITDDRVLANLSRPLARALMSTLLSAEAIGVARWATDTAAEYAKIREQFGRPIGQFQAIKHKCAGMVAETERATAAVWDAARALDESDSADAHFEFAAAVAATLAPAAAQHCTQDCIQVHGGIGFTWEHDTNVYYRRALLLAACFGRSADYPQQVVDTATSTGMRPVDIDLDPETEKLRDEIRAEVAALKALPSGPERNTAIAEGGWVQPHLPKPWGRAAEPIEQIIIAQEFSSGRVKRPQMGIASWIIPSIVAFGTDEQKQRFLPPTFRGEMIWCQLFSEPGAGSDLASLTTKATKVDGGWKITGQKIWTTGAQYSAWGALLARTDPNAPKHQGITYFLLDMKAPGVEVKPLRELTGNAMFNTVFIDDVFVPDDMVLGEVNRGWEVSRNTLTNERVSIGSSEPPFLANLDQFVAFLRDGQFDQIEQNHAGRLIAEGHAAKVLNLRSTLLTLAGSDPMPAAAISKLLSMKTGQGYAEFAVASFGTDGAIGDADQEPGRWADYLLASRATTIYGGTTEVQLNIIAERLLGLPRDP</sequence>
<dbReference type="PANTHER" id="PTHR43292">
    <property type="entry name" value="ACYL-COA DEHYDROGENASE"/>
    <property type="match status" value="1"/>
</dbReference>
<dbReference type="Pfam" id="PF02771">
    <property type="entry name" value="Acyl-CoA_dh_N"/>
    <property type="match status" value="2"/>
</dbReference>
<dbReference type="PATRIC" id="fig|59750.3.peg.4918"/>
<reference evidence="9 10" key="1">
    <citation type="submission" date="2015-07" db="EMBL/GenBank/DDBJ databases">
        <title>A draft genome sequence of Mycobacterium wolinskyi.</title>
        <authorList>
            <person name="de Man T.J."/>
            <person name="Perry K.A."/>
            <person name="Coulliette A.D."/>
            <person name="Jensen B."/>
            <person name="Toney N.C."/>
            <person name="Limbago B.M."/>
            <person name="Noble-Wang J."/>
        </authorList>
    </citation>
    <scope>NUCLEOTIDE SEQUENCE [LARGE SCALE GENOMIC DNA]</scope>
    <source>
        <strain evidence="9 10">CDC_01</strain>
    </source>
</reference>
<dbReference type="Gene3D" id="1.10.540.10">
    <property type="entry name" value="Acyl-CoA dehydrogenase/oxidase, N-terminal domain"/>
    <property type="match status" value="2"/>
</dbReference>
<feature type="domain" description="Acyl-CoA oxidase/dehydrogenase middle" evidence="7">
    <location>
        <begin position="470"/>
        <end position="558"/>
    </location>
</feature>
<dbReference type="InterPro" id="IPR006091">
    <property type="entry name" value="Acyl-CoA_Oxase/DH_mid-dom"/>
</dbReference>
<comment type="caution">
    <text evidence="9">The sequence shown here is derived from an EMBL/GenBank/DDBJ whole genome shotgun (WGS) entry which is preliminary data.</text>
</comment>
<dbReference type="Pfam" id="PF02770">
    <property type="entry name" value="Acyl-CoA_dh_M"/>
    <property type="match status" value="1"/>
</dbReference>
<dbReference type="FunFam" id="2.40.110.10:FF:000011">
    <property type="entry name" value="Acyl-CoA dehydrogenase FadE34"/>
    <property type="match status" value="1"/>
</dbReference>
<keyword evidence="4" id="KW-0274">FAD</keyword>
<feature type="domain" description="Acyl-CoA dehydrogenase/oxidase C-terminal" evidence="6">
    <location>
        <begin position="576"/>
        <end position="722"/>
    </location>
</feature>
<feature type="domain" description="Acyl-CoA dehydrogenase/oxidase N-terminal" evidence="8">
    <location>
        <begin position="8"/>
        <end position="97"/>
    </location>
</feature>
<evidence type="ECO:0000256" key="1">
    <source>
        <dbReference type="ARBA" id="ARBA00001974"/>
    </source>
</evidence>